<feature type="domain" description="RNA polymerase sigma factor 70 region 4 type 2" evidence="5">
    <location>
        <begin position="130"/>
        <end position="180"/>
    </location>
</feature>
<dbReference type="SUPFAM" id="SSF88946">
    <property type="entry name" value="Sigma2 domain of RNA polymerase sigma factors"/>
    <property type="match status" value="1"/>
</dbReference>
<dbReference type="InterPro" id="IPR014284">
    <property type="entry name" value="RNA_pol_sigma-70_dom"/>
</dbReference>
<dbReference type="OrthoDB" id="9150024at2"/>
<dbReference type="Gene3D" id="1.10.1740.10">
    <property type="match status" value="1"/>
</dbReference>
<dbReference type="Pfam" id="PF08281">
    <property type="entry name" value="Sigma70_r4_2"/>
    <property type="match status" value="1"/>
</dbReference>
<gene>
    <name evidence="6" type="ORF">SAMN04487996_12313</name>
</gene>
<evidence type="ECO:0000313" key="6">
    <source>
        <dbReference type="EMBL" id="SDG77891.1"/>
    </source>
</evidence>
<dbReference type="GO" id="GO:0006352">
    <property type="term" value="P:DNA-templated transcription initiation"/>
    <property type="evidence" value="ECO:0007669"/>
    <property type="project" value="InterPro"/>
</dbReference>
<accession>A0A1G7X161</accession>
<dbReference type="InterPro" id="IPR039425">
    <property type="entry name" value="RNA_pol_sigma-70-like"/>
</dbReference>
<protein>
    <submittedName>
        <fullName evidence="6">RNA polymerase sigma factor, sigma-70 family</fullName>
    </submittedName>
</protein>
<dbReference type="GO" id="GO:0003677">
    <property type="term" value="F:DNA binding"/>
    <property type="evidence" value="ECO:0007669"/>
    <property type="project" value="InterPro"/>
</dbReference>
<keyword evidence="4" id="KW-0804">Transcription</keyword>
<dbReference type="Proteomes" id="UP000198748">
    <property type="component" value="Unassembled WGS sequence"/>
</dbReference>
<dbReference type="Gene3D" id="1.10.10.10">
    <property type="entry name" value="Winged helix-like DNA-binding domain superfamily/Winged helix DNA-binding domain"/>
    <property type="match status" value="1"/>
</dbReference>
<dbReference type="InterPro" id="IPR013249">
    <property type="entry name" value="RNA_pol_sigma70_r4_t2"/>
</dbReference>
<dbReference type="STRING" id="659014.SAMN04487996_12313"/>
<keyword evidence="3" id="KW-0731">Sigma factor</keyword>
<evidence type="ECO:0000256" key="4">
    <source>
        <dbReference type="ARBA" id="ARBA00023163"/>
    </source>
</evidence>
<dbReference type="RefSeq" id="WP_090156810.1">
    <property type="nucleotide sequence ID" value="NZ_FNAN01000023.1"/>
</dbReference>
<organism evidence="6 7">
    <name type="scientific">Dyadobacter soli</name>
    <dbReference type="NCBI Taxonomy" id="659014"/>
    <lineage>
        <taxon>Bacteria</taxon>
        <taxon>Pseudomonadati</taxon>
        <taxon>Bacteroidota</taxon>
        <taxon>Cytophagia</taxon>
        <taxon>Cytophagales</taxon>
        <taxon>Spirosomataceae</taxon>
        <taxon>Dyadobacter</taxon>
    </lineage>
</organism>
<comment type="similarity">
    <text evidence="1">Belongs to the sigma-70 factor family. ECF subfamily.</text>
</comment>
<dbReference type="PANTHER" id="PTHR43133:SF46">
    <property type="entry name" value="RNA POLYMERASE SIGMA-70 FACTOR ECF SUBFAMILY"/>
    <property type="match status" value="1"/>
</dbReference>
<evidence type="ECO:0000256" key="2">
    <source>
        <dbReference type="ARBA" id="ARBA00023015"/>
    </source>
</evidence>
<sequence>MTHSDPDHDTWLRFISGDPDAFSDLYDQYADVLYAFGMRYSSDRDLVKDCIHDLFIDLHGYRKNLARDANAKFYLLKSLRRKLHLAHRKSSMLRFDRWDTEDSLAINAFTFSIEQELIMDEKEREILQHLAAEINLLPDRQREILYLRFHQDLDYDEIAAIMQISVPTCRTFVYRALKELRGKLEFGAIFLIMCC</sequence>
<dbReference type="CDD" id="cd06171">
    <property type="entry name" value="Sigma70_r4"/>
    <property type="match status" value="1"/>
</dbReference>
<dbReference type="PANTHER" id="PTHR43133">
    <property type="entry name" value="RNA POLYMERASE ECF-TYPE SIGMA FACTO"/>
    <property type="match status" value="1"/>
</dbReference>
<dbReference type="EMBL" id="FNAN01000023">
    <property type="protein sequence ID" value="SDG77891.1"/>
    <property type="molecule type" value="Genomic_DNA"/>
</dbReference>
<dbReference type="SUPFAM" id="SSF88659">
    <property type="entry name" value="Sigma3 and sigma4 domains of RNA polymerase sigma factors"/>
    <property type="match status" value="1"/>
</dbReference>
<evidence type="ECO:0000256" key="3">
    <source>
        <dbReference type="ARBA" id="ARBA00023082"/>
    </source>
</evidence>
<dbReference type="NCBIfam" id="TIGR02937">
    <property type="entry name" value="sigma70-ECF"/>
    <property type="match status" value="1"/>
</dbReference>
<evidence type="ECO:0000313" key="7">
    <source>
        <dbReference type="Proteomes" id="UP000198748"/>
    </source>
</evidence>
<dbReference type="InterPro" id="IPR013324">
    <property type="entry name" value="RNA_pol_sigma_r3/r4-like"/>
</dbReference>
<dbReference type="GO" id="GO:0016987">
    <property type="term" value="F:sigma factor activity"/>
    <property type="evidence" value="ECO:0007669"/>
    <property type="project" value="UniProtKB-KW"/>
</dbReference>
<evidence type="ECO:0000256" key="1">
    <source>
        <dbReference type="ARBA" id="ARBA00010641"/>
    </source>
</evidence>
<reference evidence="7" key="1">
    <citation type="submission" date="2016-10" db="EMBL/GenBank/DDBJ databases">
        <authorList>
            <person name="Varghese N."/>
            <person name="Submissions S."/>
        </authorList>
    </citation>
    <scope>NUCLEOTIDE SEQUENCE [LARGE SCALE GENOMIC DNA]</scope>
    <source>
        <strain evidence="7">DSM 25329</strain>
    </source>
</reference>
<proteinExistence type="inferred from homology"/>
<keyword evidence="7" id="KW-1185">Reference proteome</keyword>
<dbReference type="AlphaFoldDB" id="A0A1G7X161"/>
<dbReference type="InterPro" id="IPR036388">
    <property type="entry name" value="WH-like_DNA-bd_sf"/>
</dbReference>
<name>A0A1G7X161_9BACT</name>
<dbReference type="InterPro" id="IPR013325">
    <property type="entry name" value="RNA_pol_sigma_r2"/>
</dbReference>
<evidence type="ECO:0000259" key="5">
    <source>
        <dbReference type="Pfam" id="PF08281"/>
    </source>
</evidence>
<keyword evidence="2" id="KW-0805">Transcription regulation</keyword>